<evidence type="ECO:0000256" key="1">
    <source>
        <dbReference type="ARBA" id="ARBA00022741"/>
    </source>
</evidence>
<dbReference type="GO" id="GO:0005525">
    <property type="term" value="F:GTP binding"/>
    <property type="evidence" value="ECO:0007669"/>
    <property type="project" value="UniProtKB-KW"/>
</dbReference>
<evidence type="ECO:0000259" key="4">
    <source>
        <dbReference type="PROSITE" id="PS50936"/>
    </source>
</evidence>
<feature type="compositionally biased region" description="Basic residues" evidence="3">
    <location>
        <begin position="480"/>
        <end position="489"/>
    </location>
</feature>
<dbReference type="InterPro" id="IPR027417">
    <property type="entry name" value="P-loop_NTPase"/>
</dbReference>
<dbReference type="Gene3D" id="2.40.50.140">
    <property type="entry name" value="Nucleic acid-binding proteins"/>
    <property type="match status" value="1"/>
</dbReference>
<evidence type="ECO:0000256" key="3">
    <source>
        <dbReference type="SAM" id="MobiDB-lite"/>
    </source>
</evidence>
<proteinExistence type="inferred from homology"/>
<dbReference type="GO" id="GO:0003924">
    <property type="term" value="F:GTPase activity"/>
    <property type="evidence" value="ECO:0007669"/>
    <property type="project" value="InterPro"/>
</dbReference>
<dbReference type="PANTHER" id="PTHR32120">
    <property type="entry name" value="SMALL RIBOSOMAL SUBUNIT BIOGENESIS GTPASE RSGA"/>
    <property type="match status" value="1"/>
</dbReference>
<comment type="caution">
    <text evidence="6">The sequence shown here is derived from an EMBL/GenBank/DDBJ whole genome shotgun (WGS) entry which is preliminary data.</text>
</comment>
<dbReference type="Proteomes" id="UP001314263">
    <property type="component" value="Unassembled WGS sequence"/>
</dbReference>
<dbReference type="Gene3D" id="1.10.40.50">
    <property type="entry name" value="Probable gtpase engc, domain 3"/>
    <property type="match status" value="1"/>
</dbReference>
<dbReference type="PROSITE" id="PS51721">
    <property type="entry name" value="G_CP"/>
    <property type="match status" value="1"/>
</dbReference>
<dbReference type="InterPro" id="IPR030378">
    <property type="entry name" value="G_CP_dom"/>
</dbReference>
<dbReference type="AlphaFoldDB" id="A0AAV1IA43"/>
<dbReference type="Pfam" id="PF03193">
    <property type="entry name" value="RsgA_GTPase"/>
    <property type="match status" value="2"/>
</dbReference>
<evidence type="ECO:0008006" key="8">
    <source>
        <dbReference type="Google" id="ProtNLM"/>
    </source>
</evidence>
<organism evidence="6 7">
    <name type="scientific">Coccomyxa viridis</name>
    <dbReference type="NCBI Taxonomy" id="1274662"/>
    <lineage>
        <taxon>Eukaryota</taxon>
        <taxon>Viridiplantae</taxon>
        <taxon>Chlorophyta</taxon>
        <taxon>core chlorophytes</taxon>
        <taxon>Trebouxiophyceae</taxon>
        <taxon>Trebouxiophyceae incertae sedis</taxon>
        <taxon>Coccomyxaceae</taxon>
        <taxon>Coccomyxa</taxon>
    </lineage>
</organism>
<keyword evidence="1" id="KW-0547">Nucleotide-binding</keyword>
<evidence type="ECO:0000313" key="6">
    <source>
        <dbReference type="EMBL" id="CAK0784073.1"/>
    </source>
</evidence>
<dbReference type="InterPro" id="IPR012340">
    <property type="entry name" value="NA-bd_OB-fold"/>
</dbReference>
<feature type="domain" description="EngC GTPase" evidence="4">
    <location>
        <begin position="164"/>
        <end position="381"/>
    </location>
</feature>
<dbReference type="PANTHER" id="PTHR32120:SF11">
    <property type="entry name" value="SMALL RIBOSOMAL SUBUNIT BIOGENESIS GTPASE RSGA 1, MITOCHONDRIAL-RELATED"/>
    <property type="match status" value="1"/>
</dbReference>
<dbReference type="CDD" id="cd01854">
    <property type="entry name" value="YjeQ_EngC"/>
    <property type="match status" value="1"/>
</dbReference>
<sequence length="506" mass="54934">MSVAAQPSASCVQTLGRFLTSRFRAVQYTSHERLWMPACGTALTRHKLISTYGVNSLSIAASASAVVVKASTDEHGSKGPEEAYGKVMSAQANFVSVVLDTDRLPEMQEKVELLCTVRGILKKIKQSVLVGDRVRVAGIDWDDLRATVDEVLPRRSELQDPAVANVDQVLLVFALERPALDLKGATRFLVSAEAAEMPVAVVLNKADLVTREHCQQTVQEIESWGYHTIPVSAASGQGLAQLNEALKGKVSVVAGPSGVGKSSLINSLKLQEAGAHSVKQDLSEASQASIGSLASVVHGRDTDCQDSQQRSGDGIGVDGSLSEQSVSDPLRQWREMQGDAESLGLQRIGALTNNMRGKHTTRHVSLLKVAGGLLADSPGFNQPSLERVTLGNLPDCFPETREKSEECAFRNCQHLEEPGCAVREGWARQEWYAELHQEVKAADDLARHRAASKKRREGSVRYKSGAGGQKTREALLDPKSHRRVSRRQVRQGIQDLIEEAEEPDSL</sequence>
<feature type="compositionally biased region" description="Acidic residues" evidence="3">
    <location>
        <begin position="496"/>
        <end position="506"/>
    </location>
</feature>
<keyword evidence="7" id="KW-1185">Reference proteome</keyword>
<dbReference type="HAMAP" id="MF_01820">
    <property type="entry name" value="GTPase_RsgA"/>
    <property type="match status" value="1"/>
</dbReference>
<evidence type="ECO:0000259" key="5">
    <source>
        <dbReference type="PROSITE" id="PS51721"/>
    </source>
</evidence>
<feature type="domain" description="CP-type G" evidence="5">
    <location>
        <begin position="155"/>
        <end position="383"/>
    </location>
</feature>
<protein>
    <recommendedName>
        <fullName evidence="8">Ribosome biogenesis GTPase</fullName>
    </recommendedName>
</protein>
<dbReference type="EMBL" id="CAUYUE010000010">
    <property type="protein sequence ID" value="CAK0784073.1"/>
    <property type="molecule type" value="Genomic_DNA"/>
</dbReference>
<accession>A0AAV1IA43</accession>
<dbReference type="SUPFAM" id="SSF50249">
    <property type="entry name" value="Nucleic acid-binding proteins"/>
    <property type="match status" value="1"/>
</dbReference>
<dbReference type="NCBIfam" id="TIGR00157">
    <property type="entry name" value="ribosome small subunit-dependent GTPase A"/>
    <property type="match status" value="1"/>
</dbReference>
<dbReference type="InterPro" id="IPR010914">
    <property type="entry name" value="RsgA_GTPase_dom"/>
</dbReference>
<dbReference type="PROSITE" id="PS50936">
    <property type="entry name" value="ENGC_GTPASE"/>
    <property type="match status" value="1"/>
</dbReference>
<evidence type="ECO:0000256" key="2">
    <source>
        <dbReference type="ARBA" id="ARBA00023134"/>
    </source>
</evidence>
<dbReference type="InterPro" id="IPR004881">
    <property type="entry name" value="Ribosome_biogen_GTPase_RsgA"/>
</dbReference>
<dbReference type="Gene3D" id="3.40.50.300">
    <property type="entry name" value="P-loop containing nucleotide triphosphate hydrolases"/>
    <property type="match status" value="1"/>
</dbReference>
<feature type="region of interest" description="Disordered" evidence="3">
    <location>
        <begin position="447"/>
        <end position="506"/>
    </location>
</feature>
<dbReference type="SUPFAM" id="SSF52540">
    <property type="entry name" value="P-loop containing nucleoside triphosphate hydrolases"/>
    <property type="match status" value="2"/>
</dbReference>
<reference evidence="6 7" key="1">
    <citation type="submission" date="2023-10" db="EMBL/GenBank/DDBJ databases">
        <authorList>
            <person name="Maclean D."/>
            <person name="Macfadyen A."/>
        </authorList>
    </citation>
    <scope>NUCLEOTIDE SEQUENCE [LARGE SCALE GENOMIC DNA]</scope>
</reference>
<gene>
    <name evidence="6" type="ORF">CVIRNUC_007276</name>
</gene>
<name>A0AAV1IA43_9CHLO</name>
<evidence type="ECO:0000313" key="7">
    <source>
        <dbReference type="Proteomes" id="UP001314263"/>
    </source>
</evidence>
<feature type="compositionally biased region" description="Basic and acidic residues" evidence="3">
    <location>
        <begin position="470"/>
        <end position="479"/>
    </location>
</feature>
<keyword evidence="2" id="KW-0342">GTP-binding</keyword>
<feature type="region of interest" description="Disordered" evidence="3">
    <location>
        <begin position="299"/>
        <end position="328"/>
    </location>
</feature>